<dbReference type="EMBL" id="MGEQ01000001">
    <property type="protein sequence ID" value="OGL88273.1"/>
    <property type="molecule type" value="Genomic_DNA"/>
</dbReference>
<evidence type="ECO:0000256" key="5">
    <source>
        <dbReference type="ARBA" id="ARBA00035136"/>
    </source>
</evidence>
<dbReference type="SUPFAM" id="SSF46992">
    <property type="entry name" value="Ribosomal protein S20"/>
    <property type="match status" value="1"/>
</dbReference>
<dbReference type="GO" id="GO:0005840">
    <property type="term" value="C:ribosome"/>
    <property type="evidence" value="ECO:0007669"/>
    <property type="project" value="UniProtKB-KW"/>
</dbReference>
<organism evidence="7 8">
    <name type="scientific">Candidatus Uhrbacteria bacterium RIFCSPLOWO2_02_FULL_48_18</name>
    <dbReference type="NCBI Taxonomy" id="1802408"/>
    <lineage>
        <taxon>Bacteria</taxon>
        <taxon>Candidatus Uhriibacteriota</taxon>
    </lineage>
</organism>
<dbReference type="InterPro" id="IPR036510">
    <property type="entry name" value="Ribosomal_bS20_sf"/>
</dbReference>
<accession>A0A1F7VCW0</accession>
<comment type="caution">
    <text evidence="7">The sequence shown here is derived from an EMBL/GenBank/DDBJ whole genome shotgun (WGS) entry which is preliminary data.</text>
</comment>
<evidence type="ECO:0000313" key="8">
    <source>
        <dbReference type="Proteomes" id="UP000176593"/>
    </source>
</evidence>
<dbReference type="Gene3D" id="1.20.58.110">
    <property type="entry name" value="Ribosomal protein S20"/>
    <property type="match status" value="1"/>
</dbReference>
<dbReference type="GO" id="GO:0003735">
    <property type="term" value="F:structural constituent of ribosome"/>
    <property type="evidence" value="ECO:0007669"/>
    <property type="project" value="InterPro"/>
</dbReference>
<dbReference type="Proteomes" id="UP000176593">
    <property type="component" value="Unassembled WGS sequence"/>
</dbReference>
<keyword evidence="2 6" id="KW-0694">RNA-binding</keyword>
<dbReference type="Pfam" id="PF01649">
    <property type="entry name" value="Ribosomal_S20p"/>
    <property type="match status" value="1"/>
</dbReference>
<dbReference type="InterPro" id="IPR002583">
    <property type="entry name" value="Ribosomal_bS20"/>
</dbReference>
<dbReference type="NCBIfam" id="TIGR00029">
    <property type="entry name" value="S20"/>
    <property type="match status" value="1"/>
</dbReference>
<dbReference type="GO" id="GO:0006412">
    <property type="term" value="P:translation"/>
    <property type="evidence" value="ECO:0007669"/>
    <property type="project" value="UniProtKB-UniRule"/>
</dbReference>
<gene>
    <name evidence="6" type="primary">rpsT</name>
    <name evidence="7" type="ORF">A3I41_00945</name>
</gene>
<evidence type="ECO:0000313" key="7">
    <source>
        <dbReference type="EMBL" id="OGL88273.1"/>
    </source>
</evidence>
<dbReference type="HAMAP" id="MF_00500">
    <property type="entry name" value="Ribosomal_bS20"/>
    <property type="match status" value="1"/>
</dbReference>
<evidence type="ECO:0000256" key="4">
    <source>
        <dbReference type="ARBA" id="ARBA00023274"/>
    </source>
</evidence>
<name>A0A1F7VCW0_9BACT</name>
<evidence type="ECO:0000256" key="1">
    <source>
        <dbReference type="ARBA" id="ARBA00022730"/>
    </source>
</evidence>
<dbReference type="GO" id="GO:0019843">
    <property type="term" value="F:rRNA binding"/>
    <property type="evidence" value="ECO:0007669"/>
    <property type="project" value="UniProtKB-UniRule"/>
</dbReference>
<protein>
    <recommendedName>
        <fullName evidence="5 6">Small ribosomal subunit protein bS20</fullName>
    </recommendedName>
</protein>
<proteinExistence type="inferred from homology"/>
<dbReference type="GO" id="GO:1990904">
    <property type="term" value="C:ribonucleoprotein complex"/>
    <property type="evidence" value="ECO:0007669"/>
    <property type="project" value="UniProtKB-KW"/>
</dbReference>
<keyword evidence="3 6" id="KW-0689">Ribosomal protein</keyword>
<comment type="function">
    <text evidence="6">Binds directly to 16S ribosomal RNA.</text>
</comment>
<sequence>MPNKENAKKAMRKAEKRTQHVKVINAEIKSLRVKLRKMIDAKKLTEAAEVAKLVSKKFDKAVSKNIVKKNTAARLKSRLMKKVNALKTK</sequence>
<comment type="similarity">
    <text evidence="6">Belongs to the bacterial ribosomal protein bS20 family.</text>
</comment>
<reference evidence="7 8" key="1">
    <citation type="journal article" date="2016" name="Nat. Commun.">
        <title>Thousands of microbial genomes shed light on interconnected biogeochemical processes in an aquifer system.</title>
        <authorList>
            <person name="Anantharaman K."/>
            <person name="Brown C.T."/>
            <person name="Hug L.A."/>
            <person name="Sharon I."/>
            <person name="Castelle C.J."/>
            <person name="Probst A.J."/>
            <person name="Thomas B.C."/>
            <person name="Singh A."/>
            <person name="Wilkins M.J."/>
            <person name="Karaoz U."/>
            <person name="Brodie E.L."/>
            <person name="Williams K.H."/>
            <person name="Hubbard S.S."/>
            <person name="Banfield J.F."/>
        </authorList>
    </citation>
    <scope>NUCLEOTIDE SEQUENCE [LARGE SCALE GENOMIC DNA]</scope>
</reference>
<evidence type="ECO:0000256" key="6">
    <source>
        <dbReference type="HAMAP-Rule" id="MF_00500"/>
    </source>
</evidence>
<keyword evidence="4 6" id="KW-0687">Ribonucleoprotein</keyword>
<dbReference type="AlphaFoldDB" id="A0A1F7VCW0"/>
<keyword evidence="1 6" id="KW-0699">rRNA-binding</keyword>
<evidence type="ECO:0000256" key="3">
    <source>
        <dbReference type="ARBA" id="ARBA00022980"/>
    </source>
</evidence>
<evidence type="ECO:0000256" key="2">
    <source>
        <dbReference type="ARBA" id="ARBA00022884"/>
    </source>
</evidence>